<keyword evidence="3" id="KW-1185">Reference proteome</keyword>
<dbReference type="EMBL" id="CYGV01001243">
    <property type="protein sequence ID" value="CUA71500.1"/>
    <property type="molecule type" value="Genomic_DNA"/>
</dbReference>
<dbReference type="AlphaFoldDB" id="A0A0K6FZ03"/>
<proteinExistence type="predicted"/>
<name>A0A0K6FZ03_9AGAM</name>
<organism evidence="2 3">
    <name type="scientific">Rhizoctonia solani</name>
    <dbReference type="NCBI Taxonomy" id="456999"/>
    <lineage>
        <taxon>Eukaryota</taxon>
        <taxon>Fungi</taxon>
        <taxon>Dikarya</taxon>
        <taxon>Basidiomycota</taxon>
        <taxon>Agaricomycotina</taxon>
        <taxon>Agaricomycetes</taxon>
        <taxon>Cantharellales</taxon>
        <taxon>Ceratobasidiaceae</taxon>
        <taxon>Rhizoctonia</taxon>
    </lineage>
</organism>
<dbReference type="Proteomes" id="UP000044841">
    <property type="component" value="Unassembled WGS sequence"/>
</dbReference>
<dbReference type="InterPro" id="IPR046496">
    <property type="entry name" value="DUF6589"/>
</dbReference>
<protein>
    <recommendedName>
        <fullName evidence="1">DUF6589 domain-containing protein</fullName>
    </recommendedName>
</protein>
<accession>A0A0K6FZ03</accession>
<feature type="domain" description="DUF6589" evidence="1">
    <location>
        <begin position="80"/>
        <end position="495"/>
    </location>
</feature>
<evidence type="ECO:0000259" key="1">
    <source>
        <dbReference type="Pfam" id="PF20231"/>
    </source>
</evidence>
<sequence length="595" mass="68984">MREAVARFPVIFVHDNIRIKQAVRSQRHNNQTVTDNGTAMTVIIMPEEARPAWEDPEAVRALRNHIEAQRALGRPLRVTFSDLQHPDRQARVLNHKLFHLFDILRAIPGFKDIKILSSLLLHRSPGFHELKSGIEFITRQFMLGTRPFDESTYVGSIMVIQDFLRQVGLDYGDPLVRLTLERIIPWIGDELTVRRLEMLQWQRQEECNGYDRLDPFIFIFGWFHTLMCLVSSMFENHRGTKAGVGFAHSVLVLGRVGFSMNMRNERPDYHTVKEFLMHEFEARVRGLWLWATGTTSLDELKAWIESPDRTVEEIITVAKRIQRERVSRQAVSFYEMEMEDSPETADPVFLSTLIQNRDMELFWDLRYAVKHGLVGHMEDLLPDLLLFFTGGRNGNYAKQMYRILLVLKHESTDAIRHSIREHCWLVNMKGKKDTFYPIDQRQEINNKGIRDHGPPPQGGTCWEDYEKASLLIPLYDKIIAEVETSVTQIKRSHVHKDPVWEKDLDILMHDHSRTKILAPEPGRKFASPADKSKDFFKLGSIALQDKDGLAKYEEQRAPYFTSRVTTNDLSYYLKTTITTETTPSIQPNSTQSPPS</sequence>
<dbReference type="Pfam" id="PF20231">
    <property type="entry name" value="DUF6589"/>
    <property type="match status" value="1"/>
</dbReference>
<evidence type="ECO:0000313" key="2">
    <source>
        <dbReference type="EMBL" id="CUA71500.1"/>
    </source>
</evidence>
<reference evidence="2 3" key="1">
    <citation type="submission" date="2015-07" db="EMBL/GenBank/DDBJ databases">
        <authorList>
            <person name="Noorani M."/>
        </authorList>
    </citation>
    <scope>NUCLEOTIDE SEQUENCE [LARGE SCALE GENOMIC DNA]</scope>
    <source>
        <strain evidence="2">BBA 69670</strain>
    </source>
</reference>
<evidence type="ECO:0000313" key="3">
    <source>
        <dbReference type="Proteomes" id="UP000044841"/>
    </source>
</evidence>
<gene>
    <name evidence="2" type="ORF">RSOLAG22IIIB_09629</name>
</gene>